<feature type="compositionally biased region" description="Low complexity" evidence="6">
    <location>
        <begin position="315"/>
        <end position="326"/>
    </location>
</feature>
<dbReference type="GO" id="GO:0005524">
    <property type="term" value="F:ATP binding"/>
    <property type="evidence" value="ECO:0007669"/>
    <property type="project" value="UniProtKB-KW"/>
</dbReference>
<evidence type="ECO:0000256" key="6">
    <source>
        <dbReference type="SAM" id="MobiDB-lite"/>
    </source>
</evidence>
<dbReference type="GO" id="GO:0031037">
    <property type="term" value="P:myosin II filament disassembly"/>
    <property type="evidence" value="ECO:0007669"/>
    <property type="project" value="TreeGrafter"/>
</dbReference>
<dbReference type="SUPFAM" id="SSF56112">
    <property type="entry name" value="Protein kinase-like (PK-like)"/>
    <property type="match status" value="1"/>
</dbReference>
<dbReference type="SMART" id="SM00811">
    <property type="entry name" value="Alpha_kinase"/>
    <property type="match status" value="1"/>
</dbReference>
<dbReference type="PROSITE" id="PS51158">
    <property type="entry name" value="ALPHA_KINASE"/>
    <property type="match status" value="1"/>
</dbReference>
<evidence type="ECO:0000256" key="1">
    <source>
        <dbReference type="ARBA" id="ARBA00022527"/>
    </source>
</evidence>
<evidence type="ECO:0000256" key="4">
    <source>
        <dbReference type="ARBA" id="ARBA00022777"/>
    </source>
</evidence>
<organism evidence="8">
    <name type="scientific">Palpitomonas bilix</name>
    <dbReference type="NCBI Taxonomy" id="652834"/>
    <lineage>
        <taxon>Eukaryota</taxon>
        <taxon>Eukaryota incertae sedis</taxon>
    </lineage>
</organism>
<keyword evidence="1" id="KW-0723">Serine/threonine-protein kinase</keyword>
<feature type="compositionally biased region" description="Basic and acidic residues" evidence="6">
    <location>
        <begin position="288"/>
        <end position="314"/>
    </location>
</feature>
<reference evidence="8" key="1">
    <citation type="submission" date="2021-01" db="EMBL/GenBank/DDBJ databases">
        <authorList>
            <person name="Corre E."/>
            <person name="Pelletier E."/>
            <person name="Niang G."/>
            <person name="Scheremetjew M."/>
            <person name="Finn R."/>
            <person name="Kale V."/>
            <person name="Holt S."/>
            <person name="Cochrane G."/>
            <person name="Meng A."/>
            <person name="Brown T."/>
            <person name="Cohen L."/>
        </authorList>
    </citation>
    <scope>NUCLEOTIDE SEQUENCE</scope>
    <source>
        <strain evidence="8">NIES-2562</strain>
    </source>
</reference>
<keyword evidence="2" id="KW-0808">Transferase</keyword>
<gene>
    <name evidence="8" type="ORF">PBIL07802_LOCUS22670</name>
</gene>
<name>A0A7S3GC88_9EUKA</name>
<keyword evidence="4" id="KW-0418">Kinase</keyword>
<dbReference type="EMBL" id="HBIB01034907">
    <property type="protein sequence ID" value="CAE0260391.1"/>
    <property type="molecule type" value="Transcribed_RNA"/>
</dbReference>
<feature type="compositionally biased region" description="Basic and acidic residues" evidence="6">
    <location>
        <begin position="365"/>
        <end position="375"/>
    </location>
</feature>
<dbReference type="PANTHER" id="PTHR45992">
    <property type="entry name" value="EUKARYOTIC ELONGATION FACTOR 2 KINASE-RELATED"/>
    <property type="match status" value="1"/>
</dbReference>
<dbReference type="InterPro" id="IPR051852">
    <property type="entry name" value="Alpha-type_PK"/>
</dbReference>
<dbReference type="Pfam" id="PF02816">
    <property type="entry name" value="Alpha_kinase"/>
    <property type="match status" value="1"/>
</dbReference>
<dbReference type="InterPro" id="IPR011009">
    <property type="entry name" value="Kinase-like_dom_sf"/>
</dbReference>
<protein>
    <recommendedName>
        <fullName evidence="7">Alpha-type protein kinase domain-containing protein</fullName>
    </recommendedName>
</protein>
<evidence type="ECO:0000256" key="5">
    <source>
        <dbReference type="ARBA" id="ARBA00022840"/>
    </source>
</evidence>
<dbReference type="Gene3D" id="3.20.200.10">
    <property type="entry name" value="MHCK/EF2 kinase"/>
    <property type="match status" value="1"/>
</dbReference>
<keyword evidence="3" id="KW-0547">Nucleotide-binding</keyword>
<evidence type="ECO:0000259" key="7">
    <source>
        <dbReference type="PROSITE" id="PS51158"/>
    </source>
</evidence>
<accession>A0A7S3GC88</accession>
<dbReference type="AlphaFoldDB" id="A0A7S3GC88"/>
<feature type="region of interest" description="Disordered" evidence="6">
    <location>
        <begin position="356"/>
        <end position="377"/>
    </location>
</feature>
<dbReference type="CDD" id="cd04515">
    <property type="entry name" value="Alpha_kinase"/>
    <property type="match status" value="1"/>
</dbReference>
<evidence type="ECO:0000313" key="8">
    <source>
        <dbReference type="EMBL" id="CAE0260391.1"/>
    </source>
</evidence>
<dbReference type="GO" id="GO:1903013">
    <property type="term" value="P:response to differentiation-inducing factor 1"/>
    <property type="evidence" value="ECO:0007669"/>
    <property type="project" value="TreeGrafter"/>
</dbReference>
<sequence>MASASRPAQQRARKWTFDYDDAEWKVEDISLFLSPRGFSSGAMRVSYKCNVDDGEGGGYPSVVKFFKGFTPQDQRLGVKSEKNKEQYYTDCYTQVVCDAFAQYFNRKAARLGVPVVGFVPCSVLELFDYQPPLFGFFEPYLEGRYKKYNNNGGWVAEQRESGSSSDSYLAVANAFSHFTLVASGFDLLVCDIQGVMDYFTDPQIHFLNERKRSVKSAGDRGRKGVIDFCQSHRCTRYCRLLRLPKLYSDRRGGVILAEVLEKYEAGRRWLPGGPLVPPPYRPPSPWRKTKEDEESESRSEKRGHDGKSGRREGMSAHSSAHASFAHPRPIRGDGRGSVRQSPSLYISSGMQHDLVRSPFRTYTDGNRRGADERGASPHLAQQVVERPKSSQYRPLRVASPGCAQPSSPFRHDEDDFALATALSLSLHTQPRNDRFAGVEGAVHVRRGGKGREELRQERVGAQSPHAFPIQHRHRGGLERSWLQSPSASAPIFRTDDDEERVLKAVLKKSMLDF</sequence>
<evidence type="ECO:0000256" key="2">
    <source>
        <dbReference type="ARBA" id="ARBA00022679"/>
    </source>
</evidence>
<dbReference type="GO" id="GO:0004674">
    <property type="term" value="F:protein serine/threonine kinase activity"/>
    <property type="evidence" value="ECO:0007669"/>
    <property type="project" value="UniProtKB-KW"/>
</dbReference>
<proteinExistence type="predicted"/>
<feature type="compositionally biased region" description="Pro residues" evidence="6">
    <location>
        <begin position="274"/>
        <end position="285"/>
    </location>
</feature>
<keyword evidence="5" id="KW-0067">ATP-binding</keyword>
<feature type="region of interest" description="Disordered" evidence="6">
    <location>
        <begin position="271"/>
        <end position="342"/>
    </location>
</feature>
<dbReference type="Gene3D" id="3.30.200.20">
    <property type="entry name" value="Phosphorylase Kinase, domain 1"/>
    <property type="match status" value="1"/>
</dbReference>
<evidence type="ECO:0000256" key="3">
    <source>
        <dbReference type="ARBA" id="ARBA00022741"/>
    </source>
</evidence>
<dbReference type="InterPro" id="IPR004166">
    <property type="entry name" value="a-kinase_dom"/>
</dbReference>
<feature type="domain" description="Alpha-type protein kinase" evidence="7">
    <location>
        <begin position="16"/>
        <end position="246"/>
    </location>
</feature>
<dbReference type="PANTHER" id="PTHR45992:SF2">
    <property type="entry name" value="EUKARYOTIC ELONGATION FACTOR 2 KINASE"/>
    <property type="match status" value="1"/>
</dbReference>